<evidence type="ECO:0000256" key="2">
    <source>
        <dbReference type="SAM" id="Phobius"/>
    </source>
</evidence>
<reference evidence="4" key="1">
    <citation type="journal article" date="2019" name="Sci. Rep.">
        <title>Draft genome of Tanacetum cinerariifolium, the natural source of mosquito coil.</title>
        <authorList>
            <person name="Yamashiro T."/>
            <person name="Shiraishi A."/>
            <person name="Satake H."/>
            <person name="Nakayama K."/>
        </authorList>
    </citation>
    <scope>NUCLEOTIDE SEQUENCE</scope>
</reference>
<gene>
    <name evidence="4" type="ORF">Tci_017198</name>
</gene>
<dbReference type="Gene3D" id="1.25.40.20">
    <property type="entry name" value="Ankyrin repeat-containing domain"/>
    <property type="match status" value="2"/>
</dbReference>
<comment type="caution">
    <text evidence="4">The sequence shown here is derived from an EMBL/GenBank/DDBJ whole genome shotgun (WGS) entry which is preliminary data.</text>
</comment>
<dbReference type="Pfam" id="PF13962">
    <property type="entry name" value="PGG"/>
    <property type="match status" value="1"/>
</dbReference>
<evidence type="ECO:0000259" key="3">
    <source>
        <dbReference type="Pfam" id="PF13962"/>
    </source>
</evidence>
<feature type="compositionally biased region" description="Polar residues" evidence="1">
    <location>
        <begin position="388"/>
        <end position="399"/>
    </location>
</feature>
<name>A0A6L2K906_TANCI</name>
<dbReference type="Pfam" id="PF12796">
    <property type="entry name" value="Ank_2"/>
    <property type="match status" value="1"/>
</dbReference>
<keyword evidence="2" id="KW-1133">Transmembrane helix</keyword>
<feature type="transmembrane region" description="Helical" evidence="2">
    <location>
        <begin position="740"/>
        <end position="761"/>
    </location>
</feature>
<dbReference type="PANTHER" id="PTHR24177:SF472">
    <property type="entry name" value="PGG DOMAIN-CONTAINING PROTEIN"/>
    <property type="match status" value="1"/>
</dbReference>
<keyword evidence="2" id="KW-0472">Membrane</keyword>
<feature type="transmembrane region" description="Helical" evidence="2">
    <location>
        <begin position="695"/>
        <end position="719"/>
    </location>
</feature>
<feature type="region of interest" description="Disordered" evidence="1">
    <location>
        <begin position="371"/>
        <end position="399"/>
    </location>
</feature>
<proteinExistence type="predicted"/>
<dbReference type="SMART" id="SM00248">
    <property type="entry name" value="ANK"/>
    <property type="match status" value="4"/>
</dbReference>
<keyword evidence="2" id="KW-0812">Transmembrane</keyword>
<dbReference type="InterPro" id="IPR002110">
    <property type="entry name" value="Ankyrin_rpt"/>
</dbReference>
<dbReference type="GO" id="GO:0016020">
    <property type="term" value="C:membrane"/>
    <property type="evidence" value="ECO:0007669"/>
    <property type="project" value="TreeGrafter"/>
</dbReference>
<dbReference type="EMBL" id="BKCJ010001955">
    <property type="protein sequence ID" value="GEU45220.1"/>
    <property type="molecule type" value="Genomic_DNA"/>
</dbReference>
<dbReference type="InterPro" id="IPR026961">
    <property type="entry name" value="PGG_dom"/>
</dbReference>
<evidence type="ECO:0000256" key="1">
    <source>
        <dbReference type="SAM" id="MobiDB-lite"/>
    </source>
</evidence>
<feature type="transmembrane region" description="Helical" evidence="2">
    <location>
        <begin position="767"/>
        <end position="787"/>
    </location>
</feature>
<feature type="compositionally biased region" description="Polar residues" evidence="1">
    <location>
        <begin position="371"/>
        <end position="381"/>
    </location>
</feature>
<feature type="non-terminal residue" evidence="4">
    <location>
        <position position="1"/>
    </location>
</feature>
<dbReference type="InterPro" id="IPR036770">
    <property type="entry name" value="Ankyrin_rpt-contain_sf"/>
</dbReference>
<accession>A0A6L2K906</accession>
<evidence type="ECO:0000313" key="4">
    <source>
        <dbReference type="EMBL" id="GEU45220.1"/>
    </source>
</evidence>
<dbReference type="SUPFAM" id="SSF48403">
    <property type="entry name" value="Ankyrin repeat"/>
    <property type="match status" value="1"/>
</dbReference>
<dbReference type="PANTHER" id="PTHR24177">
    <property type="entry name" value="CASKIN"/>
    <property type="match status" value="1"/>
</dbReference>
<protein>
    <submittedName>
        <fullName evidence="4">Ankyrin repeat-containing domain, PGG domain protein</fullName>
    </submittedName>
</protein>
<sequence>RSTGLVSNPYRIDGIDFFPSMKRVYRYRTERDSSIRTGIGTRYQPIGGGCINRLNVFSNLKAFQTTTFTHMAETNMSEPVMQSAGPTDEQNEQEINVVVPPEPAVMQSGPTDEQNEQEINAVVTPRDYSKGPNLANMELLEGFRKNYLKIGVPLYEAAITCNWTAAEEILEKYKHLELVRCCITENGETALHIAASAKVPGKVKEFVENLVKKMTKEDLALENSNYNTALYLAAAAGNINTVKIMLEKNPKLLEIVGGGNGTSKKPNQMPIYVAALFGNHNVVEYMYEKSNDLIDDPWTPETRGWLLQKCVENNMFDVAIKIVTEHPNLDTGCVLGVLAQKPEAFRETESNFIQRTISWGKNLYSKMSVAHQPSQNGNGSVTGVLDQEQPSQNGNGSVSGNLVQEAEIKCSTIGRTIKAGKHLYSSSSSIIGKTITYGKHRCSSSIIVRVIKSVVAHIVSKVVPPEKNDEALQLLKLIWNAIAEKPKKEIDDILRGTATGRTHPSRILFVAAKMGNTRFVIELIRQYPDLIWKLDDKNRSIFHIAIKRRHEGIYNLLYEIGAMKDLITPIRDVKGNNMLHLVGKSASKKRRHQDVSGVALQMQRELLWFKEVEAMIPHSYRDRKNKEGRMPYELFTMEHKELVTQGERWMKDTANQCMVVATLIATIVFAAAFTVPGGYGQNSGHPIFQSKATFIVFVVADAISLFSSTTSILIFLSILTSRYAERDFLVSLPKKLMAGLATLFLSITTMTVAFSVSFFVLYNKGVIWMPILIGIFAVMPVLLYIRLQYALFLDVIRSTYGSTYLFKPRKHVLYYENPKV</sequence>
<feature type="domain" description="PGG" evidence="3">
    <location>
        <begin position="648"/>
        <end position="760"/>
    </location>
</feature>
<dbReference type="AlphaFoldDB" id="A0A6L2K906"/>
<organism evidence="4">
    <name type="scientific">Tanacetum cinerariifolium</name>
    <name type="common">Dalmatian daisy</name>
    <name type="synonym">Chrysanthemum cinerariifolium</name>
    <dbReference type="NCBI Taxonomy" id="118510"/>
    <lineage>
        <taxon>Eukaryota</taxon>
        <taxon>Viridiplantae</taxon>
        <taxon>Streptophyta</taxon>
        <taxon>Embryophyta</taxon>
        <taxon>Tracheophyta</taxon>
        <taxon>Spermatophyta</taxon>
        <taxon>Magnoliopsida</taxon>
        <taxon>eudicotyledons</taxon>
        <taxon>Gunneridae</taxon>
        <taxon>Pentapetalae</taxon>
        <taxon>asterids</taxon>
        <taxon>campanulids</taxon>
        <taxon>Asterales</taxon>
        <taxon>Asteraceae</taxon>
        <taxon>Asteroideae</taxon>
        <taxon>Anthemideae</taxon>
        <taxon>Anthemidinae</taxon>
        <taxon>Tanacetum</taxon>
    </lineage>
</organism>
<feature type="transmembrane region" description="Helical" evidence="2">
    <location>
        <begin position="657"/>
        <end position="675"/>
    </location>
</feature>